<dbReference type="InterPro" id="IPR052159">
    <property type="entry name" value="Competence_DNA_uptake"/>
</dbReference>
<dbReference type="Gene3D" id="3.60.15.10">
    <property type="entry name" value="Ribonuclease Z/Hydroxyacylglutathione hydrolase-like"/>
    <property type="match status" value="2"/>
</dbReference>
<gene>
    <name evidence="1" type="ORF">EUV02_14570</name>
</gene>
<keyword evidence="2" id="KW-1185">Reference proteome</keyword>
<evidence type="ECO:0000313" key="1">
    <source>
        <dbReference type="EMBL" id="TFU01488.1"/>
    </source>
</evidence>
<dbReference type="EMBL" id="SIHO01000003">
    <property type="protein sequence ID" value="TFU01488.1"/>
    <property type="molecule type" value="Genomic_DNA"/>
</dbReference>
<evidence type="ECO:0000313" key="2">
    <source>
        <dbReference type="Proteomes" id="UP000297737"/>
    </source>
</evidence>
<dbReference type="PANTHER" id="PTHR30619">
    <property type="entry name" value="DNA INTERNALIZATION/COMPETENCE PROTEIN COMEC/REC2"/>
    <property type="match status" value="1"/>
</dbReference>
<dbReference type="AlphaFoldDB" id="A0A4Y9EL91"/>
<comment type="caution">
    <text evidence="1">The sequence shown here is derived from an EMBL/GenBank/DDBJ whole genome shotgun (WGS) entry which is preliminary data.</text>
</comment>
<dbReference type="PANTHER" id="PTHR30619:SF1">
    <property type="entry name" value="RECOMBINATION PROTEIN 2"/>
    <property type="match status" value="1"/>
</dbReference>
<name>A0A4Y9EL91_9SPHN</name>
<sequence length="433" mass="46852">MAARRPTEVVIFTYQVGFGDCFLLRFVYASMARHVLIDFGTTGLPEAAESDQMLRIANDIAVKCGGVLDMVVATHRHADHISGFATKDGTASGDIIAALAKAAVVLQPWTEAPDLAVDAEGPLPDDHQGFAARRASLAAMQVFAAELVAALAAKPPRGLSKAALDQLAFIGRDNIANLSAVENLMAMGRQRIYAFHGLAVDLRKVLPGIKLRVLGPPTLKQTATIRKQRSSDADEFWQIAPQRLATEAALGAGHDELFPGHPYDRTTRLPMEARWFARRVEAAAGDQKLALVRVLDKAMNNTSLILLFDVRGKKLLFPGDAQIENWAFALAQPEITALLAGVDLYKVGHHGSRNATPKTLWNGFANRGGRTKKGRMTTLLSTMPGKHGSADEGARSEVPRTTLLKALLDDTDLHATHLLDAGKLCDEVRIRLV</sequence>
<dbReference type="Proteomes" id="UP000297737">
    <property type="component" value="Unassembled WGS sequence"/>
</dbReference>
<reference evidence="1 2" key="1">
    <citation type="submission" date="2019-02" db="EMBL/GenBank/DDBJ databases">
        <title>Polymorphobacter sp. isolated from the lake at the Tibet of China.</title>
        <authorList>
            <person name="Li A."/>
        </authorList>
    </citation>
    <scope>NUCLEOTIDE SEQUENCE [LARGE SCALE GENOMIC DNA]</scope>
    <source>
        <strain evidence="1 2">DJ1R-1</strain>
    </source>
</reference>
<proteinExistence type="predicted"/>
<dbReference type="OrthoDB" id="7177610at2"/>
<dbReference type="SUPFAM" id="SSF56281">
    <property type="entry name" value="Metallo-hydrolase/oxidoreductase"/>
    <property type="match status" value="2"/>
</dbReference>
<dbReference type="InterPro" id="IPR036866">
    <property type="entry name" value="RibonucZ/Hydroxyglut_hydro"/>
</dbReference>
<protein>
    <submittedName>
        <fullName evidence="1">Uncharacterized protein</fullName>
    </submittedName>
</protein>
<organism evidence="1 2">
    <name type="scientific">Glacieibacterium arshaanense</name>
    <dbReference type="NCBI Taxonomy" id="2511025"/>
    <lineage>
        <taxon>Bacteria</taxon>
        <taxon>Pseudomonadati</taxon>
        <taxon>Pseudomonadota</taxon>
        <taxon>Alphaproteobacteria</taxon>
        <taxon>Sphingomonadales</taxon>
        <taxon>Sphingosinicellaceae</taxon>
        <taxon>Glacieibacterium</taxon>
    </lineage>
</organism>
<dbReference type="RefSeq" id="WP_135246992.1">
    <property type="nucleotide sequence ID" value="NZ_SIHO01000003.1"/>
</dbReference>
<accession>A0A4Y9EL91</accession>